<proteinExistence type="predicted"/>
<evidence type="ECO:0000313" key="2">
    <source>
        <dbReference type="EMBL" id="SBV26073.1"/>
    </source>
</evidence>
<dbReference type="EMBL" id="LT598496">
    <property type="protein sequence ID" value="SBV26073.1"/>
    <property type="molecule type" value="Genomic_DNA"/>
</dbReference>
<keyword evidence="3" id="KW-1185">Reference proteome</keyword>
<dbReference type="AlphaFoldDB" id="A0A1C3N0H0"/>
<dbReference type="PATRIC" id="fig|307121.4.peg.1592"/>
<sequence>MVKWIVLGLVLFALLVLALAVRTVLARLPQLRRAAVALQRRQADAEALAGSAQALQARAESLQEQLLTAQHRMELIKAKRQG</sequence>
<accession>A0A1C3N0H0</accession>
<keyword evidence="1" id="KW-0175">Coiled coil</keyword>
<evidence type="ECO:0000256" key="1">
    <source>
        <dbReference type="SAM" id="Coils"/>
    </source>
</evidence>
<dbReference type="RefSeq" id="WP_091589221.1">
    <property type="nucleotide sequence ID" value="NZ_JBHRWG010000003.1"/>
</dbReference>
<organism evidence="2 3">
    <name type="scientific">Micromonospora krabiensis</name>
    <dbReference type="NCBI Taxonomy" id="307121"/>
    <lineage>
        <taxon>Bacteria</taxon>
        <taxon>Bacillati</taxon>
        <taxon>Actinomycetota</taxon>
        <taxon>Actinomycetes</taxon>
        <taxon>Micromonosporales</taxon>
        <taxon>Micromonosporaceae</taxon>
        <taxon>Micromonospora</taxon>
    </lineage>
</organism>
<evidence type="ECO:0000313" key="3">
    <source>
        <dbReference type="Proteomes" id="UP000199393"/>
    </source>
</evidence>
<feature type="coiled-coil region" evidence="1">
    <location>
        <begin position="45"/>
        <end position="79"/>
    </location>
</feature>
<dbReference type="STRING" id="307121.GA0070620_1555"/>
<gene>
    <name evidence="2" type="ORF">GA0070620_1555</name>
</gene>
<protein>
    <submittedName>
        <fullName evidence="2">Uncharacterized protein</fullName>
    </submittedName>
</protein>
<dbReference type="Proteomes" id="UP000199393">
    <property type="component" value="Chromosome I"/>
</dbReference>
<name>A0A1C3N0H0_9ACTN</name>
<dbReference type="OrthoDB" id="3405546at2"/>
<reference evidence="3" key="1">
    <citation type="submission" date="2016-06" db="EMBL/GenBank/DDBJ databases">
        <authorList>
            <person name="Varghese N."/>
        </authorList>
    </citation>
    <scope>NUCLEOTIDE SEQUENCE [LARGE SCALE GENOMIC DNA]</scope>
    <source>
        <strain evidence="3">DSM 45344</strain>
    </source>
</reference>